<name>A0A8H3TU40_9TREE</name>
<reference evidence="2" key="1">
    <citation type="submission" date="2020-07" db="EMBL/GenBank/DDBJ databases">
        <title>Draft Genome Sequence of a Deep-Sea Yeast, Naganishia (Cryptococcus) liquefaciens strain N6.</title>
        <authorList>
            <person name="Han Y.W."/>
            <person name="Kajitani R."/>
            <person name="Morimoto H."/>
            <person name="Parhat M."/>
            <person name="Tsubouchi H."/>
            <person name="Bakenova O."/>
            <person name="Ogata M."/>
            <person name="Argunhan B."/>
            <person name="Aoki R."/>
            <person name="Kajiwara S."/>
            <person name="Itoh T."/>
            <person name="Iwasaki H."/>
        </authorList>
    </citation>
    <scope>NUCLEOTIDE SEQUENCE</scope>
    <source>
        <strain evidence="2">N6</strain>
    </source>
</reference>
<organism evidence="2 3">
    <name type="scientific">Naganishia liquefaciens</name>
    <dbReference type="NCBI Taxonomy" id="104408"/>
    <lineage>
        <taxon>Eukaryota</taxon>
        <taxon>Fungi</taxon>
        <taxon>Dikarya</taxon>
        <taxon>Basidiomycota</taxon>
        <taxon>Agaricomycotina</taxon>
        <taxon>Tremellomycetes</taxon>
        <taxon>Filobasidiales</taxon>
        <taxon>Filobasidiaceae</taxon>
        <taxon>Naganishia</taxon>
    </lineage>
</organism>
<evidence type="ECO:0000313" key="2">
    <source>
        <dbReference type="EMBL" id="GHJ87089.1"/>
    </source>
</evidence>
<feature type="region of interest" description="Disordered" evidence="1">
    <location>
        <begin position="1"/>
        <end position="20"/>
    </location>
</feature>
<keyword evidence="3" id="KW-1185">Reference proteome</keyword>
<comment type="caution">
    <text evidence="2">The sequence shown here is derived from an EMBL/GenBank/DDBJ whole genome shotgun (WGS) entry which is preliminary data.</text>
</comment>
<accession>A0A8H3TU40</accession>
<dbReference type="Proteomes" id="UP000620104">
    <property type="component" value="Unassembled WGS sequence"/>
</dbReference>
<proteinExistence type="predicted"/>
<sequence>MSDNIPPESQRSFPPSTTTSNSFESSIPAFSSADLAHTLSRLAGAITNMALTSHAASNSPVIGNVYISENVLSEDERFKANAEQFELLLGHKYIIERMADLKDKSKTKAKDRFDLARLLVRYFFNGLPPDNTTGLDNLFLDHIISEFDVGDGVREILEKGLLSPEGRKKASARRDQVASLQWVRDRAKGQLD</sequence>
<dbReference type="EMBL" id="BLZA01000021">
    <property type="protein sequence ID" value="GHJ87089.1"/>
    <property type="molecule type" value="Genomic_DNA"/>
</dbReference>
<protein>
    <submittedName>
        <fullName evidence="2">Uncharacterized protein</fullName>
    </submittedName>
</protein>
<dbReference type="AlphaFoldDB" id="A0A8H3TU40"/>
<feature type="compositionally biased region" description="Polar residues" evidence="1">
    <location>
        <begin position="1"/>
        <end position="11"/>
    </location>
</feature>
<gene>
    <name evidence="2" type="ORF">NliqN6_3491</name>
</gene>
<evidence type="ECO:0000256" key="1">
    <source>
        <dbReference type="SAM" id="MobiDB-lite"/>
    </source>
</evidence>
<evidence type="ECO:0000313" key="3">
    <source>
        <dbReference type="Proteomes" id="UP000620104"/>
    </source>
</evidence>